<dbReference type="KEGG" id="kak:Kalk_12615"/>
<dbReference type="OrthoDB" id="9800607at2"/>
<gene>
    <name evidence="11" type="ORF">Kalk_12615</name>
</gene>
<keyword evidence="5" id="KW-0285">Flavoprotein</keyword>
<protein>
    <submittedName>
        <fullName evidence="11">FAD-dependent oxidoreductase</fullName>
    </submittedName>
</protein>
<keyword evidence="12" id="KW-1185">Reference proteome</keyword>
<dbReference type="EMBL" id="CP022684">
    <property type="protein sequence ID" value="AUM13215.1"/>
    <property type="molecule type" value="Genomic_DNA"/>
</dbReference>
<evidence type="ECO:0000313" key="11">
    <source>
        <dbReference type="EMBL" id="AUM13215.1"/>
    </source>
</evidence>
<evidence type="ECO:0000256" key="1">
    <source>
        <dbReference type="ARBA" id="ARBA00001974"/>
    </source>
</evidence>
<sequence length="382" mass="39967">MDPVIIVGTGLAGYNLAKEFRKLNKEQPLTLLTSDDGRNYSKPMLSTGFTKDKTADQLAMADADTMAAQLGAEVRTGVSVSTIDTSAQTLQLDNGETLPYSQLVLAWGAEVFRPPLEGDGLEQVYSVNDLMDYGRFRIALEGKKRVAIVGGGLIGCEFANDLTNGGFEVEVMEPLGRPLPTLLPEQASAAVQQGLEAIGVKFRFGPYVTAVNQADGGVVLSLSDGSAAEADIVVSAIGLRPRIKVAQAAGIDVNRGIKVDRFLRTNAANVYALGDCSEVEGNVMLYVLPLMAGARALAKTLAGTETAVAYGPMPVAIKTPACPVVVAPAPNGVEGTWEVEADGLNVKALFKDAAGTVRGFALTGESTAEKNALAKQLPPLLG</sequence>
<comment type="subcellular location">
    <subcellularLocation>
        <location evidence="2">Cytoplasm</location>
    </subcellularLocation>
</comment>
<proteinExistence type="inferred from homology"/>
<evidence type="ECO:0000256" key="8">
    <source>
        <dbReference type="ARBA" id="ARBA00023027"/>
    </source>
</evidence>
<comment type="similarity">
    <text evidence="3">Belongs to the FAD-dependent oxidoreductase family.</text>
</comment>
<evidence type="ECO:0000256" key="6">
    <source>
        <dbReference type="ARBA" id="ARBA00022827"/>
    </source>
</evidence>
<dbReference type="Gene3D" id="3.30.390.120">
    <property type="match status" value="1"/>
</dbReference>
<dbReference type="Proteomes" id="UP000235116">
    <property type="component" value="Chromosome"/>
</dbReference>
<dbReference type="Pfam" id="PF07992">
    <property type="entry name" value="Pyr_redox_2"/>
    <property type="match status" value="1"/>
</dbReference>
<evidence type="ECO:0000256" key="7">
    <source>
        <dbReference type="ARBA" id="ARBA00023002"/>
    </source>
</evidence>
<evidence type="ECO:0000256" key="2">
    <source>
        <dbReference type="ARBA" id="ARBA00004496"/>
    </source>
</evidence>
<dbReference type="InterPro" id="IPR041364">
    <property type="entry name" value="Rbx-bd"/>
</dbReference>
<dbReference type="InterPro" id="IPR050260">
    <property type="entry name" value="FAD-bd_OxRdtase"/>
</dbReference>
<dbReference type="PRINTS" id="PR00368">
    <property type="entry name" value="FADPNR"/>
</dbReference>
<comment type="cofactor">
    <cofactor evidence="1">
        <name>FAD</name>
        <dbReference type="ChEBI" id="CHEBI:57692"/>
    </cofactor>
</comment>
<evidence type="ECO:0000256" key="5">
    <source>
        <dbReference type="ARBA" id="ARBA00022630"/>
    </source>
</evidence>
<evidence type="ECO:0000256" key="4">
    <source>
        <dbReference type="ARBA" id="ARBA00022490"/>
    </source>
</evidence>
<dbReference type="RefSeq" id="WP_101894594.1">
    <property type="nucleotide sequence ID" value="NZ_CP022684.1"/>
</dbReference>
<keyword evidence="8" id="KW-0520">NAD</keyword>
<organism evidence="11 12">
    <name type="scientific">Ketobacter alkanivorans</name>
    <dbReference type="NCBI Taxonomy" id="1917421"/>
    <lineage>
        <taxon>Bacteria</taxon>
        <taxon>Pseudomonadati</taxon>
        <taxon>Pseudomonadota</taxon>
        <taxon>Gammaproteobacteria</taxon>
        <taxon>Pseudomonadales</taxon>
        <taxon>Ketobacteraceae</taxon>
        <taxon>Ketobacter</taxon>
    </lineage>
</organism>
<dbReference type="SUPFAM" id="SSF51905">
    <property type="entry name" value="FAD/NAD(P)-binding domain"/>
    <property type="match status" value="1"/>
</dbReference>
<dbReference type="InterPro" id="IPR036188">
    <property type="entry name" value="FAD/NAD-bd_sf"/>
</dbReference>
<dbReference type="PRINTS" id="PR00411">
    <property type="entry name" value="PNDRDTASEI"/>
</dbReference>
<evidence type="ECO:0000259" key="9">
    <source>
        <dbReference type="Pfam" id="PF07992"/>
    </source>
</evidence>
<dbReference type="InterPro" id="IPR023753">
    <property type="entry name" value="FAD/NAD-binding_dom"/>
</dbReference>
<dbReference type="GO" id="GO:0016491">
    <property type="term" value="F:oxidoreductase activity"/>
    <property type="evidence" value="ECO:0007669"/>
    <property type="project" value="UniProtKB-KW"/>
</dbReference>
<dbReference type="GO" id="GO:0005737">
    <property type="term" value="C:cytoplasm"/>
    <property type="evidence" value="ECO:0007669"/>
    <property type="project" value="UniProtKB-SubCell"/>
</dbReference>
<dbReference type="Pfam" id="PF18113">
    <property type="entry name" value="Rbx_binding"/>
    <property type="match status" value="1"/>
</dbReference>
<keyword evidence="7" id="KW-0560">Oxidoreductase</keyword>
<accession>A0A2K9LP22</accession>
<dbReference type="PANTHER" id="PTHR43429">
    <property type="entry name" value="PYRIDINE NUCLEOTIDE-DISULFIDE OXIDOREDUCTASE DOMAIN-CONTAINING"/>
    <property type="match status" value="1"/>
</dbReference>
<evidence type="ECO:0000256" key="3">
    <source>
        <dbReference type="ARBA" id="ARBA00006442"/>
    </source>
</evidence>
<feature type="domain" description="Rubredoxin binding" evidence="10">
    <location>
        <begin position="307"/>
        <end position="377"/>
    </location>
</feature>
<evidence type="ECO:0000313" key="12">
    <source>
        <dbReference type="Proteomes" id="UP000235116"/>
    </source>
</evidence>
<reference evidence="12" key="1">
    <citation type="submission" date="2017-08" db="EMBL/GenBank/DDBJ databases">
        <title>Direct submision.</title>
        <authorList>
            <person name="Kim S.-J."/>
            <person name="Rhee S.-K."/>
        </authorList>
    </citation>
    <scope>NUCLEOTIDE SEQUENCE [LARGE SCALE GENOMIC DNA]</scope>
    <source>
        <strain evidence="12">GI5</strain>
    </source>
</reference>
<name>A0A2K9LP22_9GAMM</name>
<dbReference type="PANTHER" id="PTHR43429:SF3">
    <property type="entry name" value="NITRITE REDUCTASE [NAD(P)H]"/>
    <property type="match status" value="1"/>
</dbReference>
<keyword evidence="4" id="KW-0963">Cytoplasm</keyword>
<feature type="domain" description="FAD/NAD(P)-binding" evidence="9">
    <location>
        <begin position="4"/>
        <end position="284"/>
    </location>
</feature>
<keyword evidence="6" id="KW-0274">FAD</keyword>
<dbReference type="AlphaFoldDB" id="A0A2K9LP22"/>
<evidence type="ECO:0000259" key="10">
    <source>
        <dbReference type="Pfam" id="PF18113"/>
    </source>
</evidence>
<dbReference type="Gene3D" id="3.50.50.60">
    <property type="entry name" value="FAD/NAD(P)-binding domain"/>
    <property type="match status" value="2"/>
</dbReference>